<sequence>VGRGQSHRQRALGSLDGPGVVDHRREQMELHAD</sequence>
<proteinExistence type="predicted"/>
<dbReference type="AlphaFoldDB" id="A0A6J4IPN4"/>
<reference evidence="2" key="1">
    <citation type="submission" date="2020-02" db="EMBL/GenBank/DDBJ databases">
        <authorList>
            <person name="Meier V. D."/>
        </authorList>
    </citation>
    <scope>NUCLEOTIDE SEQUENCE</scope>
    <source>
        <strain evidence="2">AVDCRST_MAG57</strain>
    </source>
</reference>
<feature type="compositionally biased region" description="Basic and acidic residues" evidence="1">
    <location>
        <begin position="21"/>
        <end position="33"/>
    </location>
</feature>
<name>A0A6J4IPN4_9ACTN</name>
<dbReference type="EMBL" id="CADCTI010000193">
    <property type="protein sequence ID" value="CAA9255968.1"/>
    <property type="molecule type" value="Genomic_DNA"/>
</dbReference>
<evidence type="ECO:0000313" key="2">
    <source>
        <dbReference type="EMBL" id="CAA9255968.1"/>
    </source>
</evidence>
<gene>
    <name evidence="2" type="ORF">AVDCRST_MAG57-2332</name>
</gene>
<feature type="non-terminal residue" evidence="2">
    <location>
        <position position="1"/>
    </location>
</feature>
<feature type="non-terminal residue" evidence="2">
    <location>
        <position position="33"/>
    </location>
</feature>
<organism evidence="2">
    <name type="scientific">uncultured Blastococcus sp</name>
    <dbReference type="NCBI Taxonomy" id="217144"/>
    <lineage>
        <taxon>Bacteria</taxon>
        <taxon>Bacillati</taxon>
        <taxon>Actinomycetota</taxon>
        <taxon>Actinomycetes</taxon>
        <taxon>Geodermatophilales</taxon>
        <taxon>Geodermatophilaceae</taxon>
        <taxon>Blastococcus</taxon>
        <taxon>environmental samples</taxon>
    </lineage>
</organism>
<feature type="region of interest" description="Disordered" evidence="1">
    <location>
        <begin position="1"/>
        <end position="33"/>
    </location>
</feature>
<protein>
    <submittedName>
        <fullName evidence="2">Uncharacterized protein</fullName>
    </submittedName>
</protein>
<evidence type="ECO:0000256" key="1">
    <source>
        <dbReference type="SAM" id="MobiDB-lite"/>
    </source>
</evidence>
<accession>A0A6J4IPN4</accession>
<feature type="compositionally biased region" description="Basic residues" evidence="1">
    <location>
        <begin position="1"/>
        <end position="10"/>
    </location>
</feature>